<dbReference type="InterPro" id="IPR001313">
    <property type="entry name" value="Pumilio_RNA-bd_rpt"/>
</dbReference>
<feature type="repeat" description="Pumilio" evidence="2">
    <location>
        <begin position="179"/>
        <end position="214"/>
    </location>
</feature>
<dbReference type="AlphaFoldDB" id="S9UM26"/>
<dbReference type="SMART" id="SM00025">
    <property type="entry name" value="Pumilio"/>
    <property type="match status" value="7"/>
</dbReference>
<name>S9UM26_9TRYP</name>
<dbReference type="InterPro" id="IPR011989">
    <property type="entry name" value="ARM-like"/>
</dbReference>
<evidence type="ECO:0000256" key="1">
    <source>
        <dbReference type="ARBA" id="ARBA00022737"/>
    </source>
</evidence>
<dbReference type="PROSITE" id="PS50303">
    <property type="entry name" value="PUM_HD"/>
    <property type="match status" value="1"/>
</dbReference>
<dbReference type="GO" id="GO:0010608">
    <property type="term" value="P:post-transcriptional regulation of gene expression"/>
    <property type="evidence" value="ECO:0007669"/>
    <property type="project" value="TreeGrafter"/>
</dbReference>
<dbReference type="OrthoDB" id="668540at2759"/>
<dbReference type="InterPro" id="IPR016024">
    <property type="entry name" value="ARM-type_fold"/>
</dbReference>
<protein>
    <recommendedName>
        <fullName evidence="3">PUM-HD domain-containing protein</fullName>
    </recommendedName>
</protein>
<dbReference type="SUPFAM" id="SSF48371">
    <property type="entry name" value="ARM repeat"/>
    <property type="match status" value="1"/>
</dbReference>
<dbReference type="PROSITE" id="PS50302">
    <property type="entry name" value="PUM"/>
    <property type="match status" value="5"/>
</dbReference>
<dbReference type="PANTHER" id="PTHR12537:SF183">
    <property type="entry name" value="RNA BINDING PROTEIN, PUTATIVE-RELATED"/>
    <property type="match status" value="1"/>
</dbReference>
<keyword evidence="1" id="KW-0677">Repeat</keyword>
<dbReference type="EMBL" id="ATMH01011790">
    <property type="protein sequence ID" value="EPY15751.1"/>
    <property type="molecule type" value="Genomic_DNA"/>
</dbReference>
<organism evidence="4 5">
    <name type="scientific">Strigomonas culicis</name>
    <dbReference type="NCBI Taxonomy" id="28005"/>
    <lineage>
        <taxon>Eukaryota</taxon>
        <taxon>Discoba</taxon>
        <taxon>Euglenozoa</taxon>
        <taxon>Kinetoplastea</taxon>
        <taxon>Metakinetoplastina</taxon>
        <taxon>Trypanosomatida</taxon>
        <taxon>Trypanosomatidae</taxon>
        <taxon>Strigomonadinae</taxon>
        <taxon>Strigomonas</taxon>
    </lineage>
</organism>
<feature type="repeat" description="Pumilio" evidence="2">
    <location>
        <begin position="285"/>
        <end position="321"/>
    </location>
</feature>
<sequence length="361" mass="40952">MFNNPLDLVTDIFGNYVLQKMLEKGTTEQLVYAATRLRGNVVNLTLQTYGCRVIQKCIEMMPEEGLDILLAELEGNVARCIQDQNGNHVVQRCVEVIPNRCGFIISAFSGRVMELATHAYGCRVIQCIMEHCPDQEEAIFSELLKDVDRLVKDQYGNYVIQHVLQHAKDEKKVERIFAALRVHFFELSKQKFASNVMEKLFAFAPASQRMAIVELLCATYSAGNPEPVEYMEFTRSKEKTVAEVNAAAAAHDGRFPPDKDHSKEKNREGKEAAMGVILDVHVGGKTAPSMLCRMMNDQFANYVVQRVLDASEVDQFVKLVDNIQKFVLPIRTYTYGRPIVQRLSRRNLIFSPGDNEEQRAH</sequence>
<feature type="repeat" description="Pumilio" evidence="2">
    <location>
        <begin position="142"/>
        <end position="178"/>
    </location>
</feature>
<feature type="domain" description="PUM-HD" evidence="3">
    <location>
        <begin position="1"/>
        <end position="347"/>
    </location>
</feature>
<accession>S9UM26</accession>
<evidence type="ECO:0000313" key="4">
    <source>
        <dbReference type="EMBL" id="EPY15751.1"/>
    </source>
</evidence>
<evidence type="ECO:0000256" key="2">
    <source>
        <dbReference type="PROSITE-ProRule" id="PRU00317"/>
    </source>
</evidence>
<feature type="repeat" description="Pumilio" evidence="2">
    <location>
        <begin position="1"/>
        <end position="35"/>
    </location>
</feature>
<feature type="repeat" description="Pumilio" evidence="2">
    <location>
        <begin position="36"/>
        <end position="71"/>
    </location>
</feature>
<dbReference type="InterPro" id="IPR033133">
    <property type="entry name" value="PUM-HD"/>
</dbReference>
<dbReference type="Proteomes" id="UP000015354">
    <property type="component" value="Unassembled WGS sequence"/>
</dbReference>
<gene>
    <name evidence="4" type="ORF">STCU_11792</name>
</gene>
<dbReference type="PANTHER" id="PTHR12537">
    <property type="entry name" value="RNA BINDING PROTEIN PUMILIO-RELATED"/>
    <property type="match status" value="1"/>
</dbReference>
<reference evidence="4 5" key="1">
    <citation type="journal article" date="2013" name="PLoS ONE">
        <title>Predicting the Proteins of Angomonas deanei, Strigomonas culicis and Their Respective Endosymbionts Reveals New Aspects of the Trypanosomatidae Family.</title>
        <authorList>
            <person name="Motta M.C."/>
            <person name="Martins A.C."/>
            <person name="de Souza S.S."/>
            <person name="Catta-Preta C.M."/>
            <person name="Silva R."/>
            <person name="Klein C.C."/>
            <person name="de Almeida L.G."/>
            <person name="de Lima Cunha O."/>
            <person name="Ciapina L.P."/>
            <person name="Brocchi M."/>
            <person name="Colabardini A.C."/>
            <person name="de Araujo Lima B."/>
            <person name="Machado C.R."/>
            <person name="de Almeida Soares C.M."/>
            <person name="Probst C.M."/>
            <person name="de Menezes C.B."/>
            <person name="Thompson C.E."/>
            <person name="Bartholomeu D.C."/>
            <person name="Gradia D.F."/>
            <person name="Pavoni D.P."/>
            <person name="Grisard E.C."/>
            <person name="Fantinatti-Garboggini F."/>
            <person name="Marchini F.K."/>
            <person name="Rodrigues-Luiz G.F."/>
            <person name="Wagner G."/>
            <person name="Goldman G.H."/>
            <person name="Fietto J.L."/>
            <person name="Elias M.C."/>
            <person name="Goldman M.H."/>
            <person name="Sagot M.F."/>
            <person name="Pereira M."/>
            <person name="Stoco P.H."/>
            <person name="de Mendonca-Neto R.P."/>
            <person name="Teixeira S.M."/>
            <person name="Maciel T.E."/>
            <person name="de Oliveira Mendes T.A."/>
            <person name="Urmenyi T.P."/>
            <person name="de Souza W."/>
            <person name="Schenkman S."/>
            <person name="de Vasconcelos A.T."/>
        </authorList>
    </citation>
    <scope>NUCLEOTIDE SEQUENCE [LARGE SCALE GENOMIC DNA]</scope>
</reference>
<dbReference type="Pfam" id="PF00806">
    <property type="entry name" value="PUF"/>
    <property type="match status" value="7"/>
</dbReference>
<keyword evidence="5" id="KW-1185">Reference proteome</keyword>
<proteinExistence type="predicted"/>
<dbReference type="GO" id="GO:0005737">
    <property type="term" value="C:cytoplasm"/>
    <property type="evidence" value="ECO:0007669"/>
    <property type="project" value="TreeGrafter"/>
</dbReference>
<comment type="caution">
    <text evidence="4">The sequence shown here is derived from an EMBL/GenBank/DDBJ whole genome shotgun (WGS) entry which is preliminary data.</text>
</comment>
<evidence type="ECO:0000313" key="5">
    <source>
        <dbReference type="Proteomes" id="UP000015354"/>
    </source>
</evidence>
<dbReference type="GO" id="GO:0003729">
    <property type="term" value="F:mRNA binding"/>
    <property type="evidence" value="ECO:0007669"/>
    <property type="project" value="TreeGrafter"/>
</dbReference>
<evidence type="ECO:0000259" key="3">
    <source>
        <dbReference type="PROSITE" id="PS50303"/>
    </source>
</evidence>
<dbReference type="Gene3D" id="1.25.10.10">
    <property type="entry name" value="Leucine-rich Repeat Variant"/>
    <property type="match status" value="1"/>
</dbReference>